<proteinExistence type="predicted"/>
<dbReference type="Proteomes" id="UP001321473">
    <property type="component" value="Unassembled WGS sequence"/>
</dbReference>
<comment type="caution">
    <text evidence="2">The sequence shown here is derived from an EMBL/GenBank/DDBJ whole genome shotgun (WGS) entry which is preliminary data.</text>
</comment>
<organism evidence="2 3">
    <name type="scientific">Amblyomma americanum</name>
    <name type="common">Lone star tick</name>
    <dbReference type="NCBI Taxonomy" id="6943"/>
    <lineage>
        <taxon>Eukaryota</taxon>
        <taxon>Metazoa</taxon>
        <taxon>Ecdysozoa</taxon>
        <taxon>Arthropoda</taxon>
        <taxon>Chelicerata</taxon>
        <taxon>Arachnida</taxon>
        <taxon>Acari</taxon>
        <taxon>Parasitiformes</taxon>
        <taxon>Ixodida</taxon>
        <taxon>Ixodoidea</taxon>
        <taxon>Ixodidae</taxon>
        <taxon>Amblyomminae</taxon>
        <taxon>Amblyomma</taxon>
    </lineage>
</organism>
<evidence type="ECO:0000256" key="1">
    <source>
        <dbReference type="SAM" id="MobiDB-lite"/>
    </source>
</evidence>
<accession>A0AAQ4E1L8</accession>
<sequence>MLNTAVARLRGRASAWHRTDGVGLKEWTTGITALRKEFDKQPLVREWVENVNARRQKEDETVTDYMCSRLRRIKRGKYALSDDDTVDWLIHGVRSENTRPMLAAFHDLRKGSVSEFINYTRQFDRRMTTTKSDGTSAKPFSRNAEERSRERR</sequence>
<keyword evidence="3" id="KW-1185">Reference proteome</keyword>
<protein>
    <recommendedName>
        <fullName evidence="4">Retrotransposon gag domain-containing protein</fullName>
    </recommendedName>
</protein>
<evidence type="ECO:0008006" key="4">
    <source>
        <dbReference type="Google" id="ProtNLM"/>
    </source>
</evidence>
<dbReference type="EMBL" id="JARKHS020023698">
    <property type="protein sequence ID" value="KAK8768608.1"/>
    <property type="molecule type" value="Genomic_DNA"/>
</dbReference>
<reference evidence="2 3" key="1">
    <citation type="journal article" date="2023" name="Arcadia Sci">
        <title>De novo assembly of a long-read Amblyomma americanum tick genome.</title>
        <authorList>
            <person name="Chou S."/>
            <person name="Poskanzer K.E."/>
            <person name="Rollins M."/>
            <person name="Thuy-Boun P.S."/>
        </authorList>
    </citation>
    <scope>NUCLEOTIDE SEQUENCE [LARGE SCALE GENOMIC DNA]</scope>
    <source>
        <strain evidence="2">F_SG_1</strain>
        <tissue evidence="2">Salivary glands</tissue>
    </source>
</reference>
<evidence type="ECO:0000313" key="3">
    <source>
        <dbReference type="Proteomes" id="UP001321473"/>
    </source>
</evidence>
<name>A0AAQ4E1L8_AMBAM</name>
<feature type="region of interest" description="Disordered" evidence="1">
    <location>
        <begin position="127"/>
        <end position="152"/>
    </location>
</feature>
<dbReference type="AlphaFoldDB" id="A0AAQ4E1L8"/>
<evidence type="ECO:0000313" key="2">
    <source>
        <dbReference type="EMBL" id="KAK8768608.1"/>
    </source>
</evidence>
<gene>
    <name evidence="2" type="ORF">V5799_014927</name>
</gene>
<feature type="compositionally biased region" description="Basic and acidic residues" evidence="1">
    <location>
        <begin position="143"/>
        <end position="152"/>
    </location>
</feature>